<evidence type="ECO:0000313" key="2">
    <source>
        <dbReference type="Proteomes" id="UP001140234"/>
    </source>
</evidence>
<accession>A0ACC1JV76</accession>
<sequence>RSKELTCRDRWHLCSVRILGRHGISHPGLAWHYSEEQNAMVCLGHQCPIYDAFDPAREDCCLTVHRSCYSLLLDRLERTDGAAGALFLLQRIAPYINSQGVVAGVGRPAAAAAAAPTAQWKRQAWLACDPTDLPAVSPTGAAGYSGRGVGQRPVPPPLATGRTAAASRTTNNAWALADMDIPRQLLTPPASPTGDSTRTFTKAPDNAKPGRMPSKHSLLTLPPHMLLAIVSHLCRRDITALSQTCSALERYLSSNSSVWGRVCRMALRYTPRHLTNPQMAEYYLQVRGNSRLEGRVLVQRGRVERVIHHIAQSPPPPPATPS</sequence>
<dbReference type="EMBL" id="JANBUJ010001354">
    <property type="protein sequence ID" value="KAJ2767720.1"/>
    <property type="molecule type" value="Genomic_DNA"/>
</dbReference>
<comment type="caution">
    <text evidence="1">The sequence shown here is derived from an EMBL/GenBank/DDBJ whole genome shotgun (WGS) entry which is preliminary data.</text>
</comment>
<proteinExistence type="predicted"/>
<protein>
    <submittedName>
        <fullName evidence="1">Uncharacterized protein</fullName>
    </submittedName>
</protein>
<feature type="non-terminal residue" evidence="1">
    <location>
        <position position="1"/>
    </location>
</feature>
<dbReference type="Proteomes" id="UP001140234">
    <property type="component" value="Unassembled WGS sequence"/>
</dbReference>
<name>A0ACC1JV76_9FUNG</name>
<reference evidence="1" key="1">
    <citation type="submission" date="2022-07" db="EMBL/GenBank/DDBJ databases">
        <title>Phylogenomic reconstructions and comparative analyses of Kickxellomycotina fungi.</title>
        <authorList>
            <person name="Reynolds N.K."/>
            <person name="Stajich J.E."/>
            <person name="Barry K."/>
            <person name="Grigoriev I.V."/>
            <person name="Crous P."/>
            <person name="Smith M.E."/>
        </authorList>
    </citation>
    <scope>NUCLEOTIDE SEQUENCE</scope>
    <source>
        <strain evidence="1">CBS 109366</strain>
    </source>
</reference>
<gene>
    <name evidence="1" type="ORF">IWQ57_003841</name>
</gene>
<evidence type="ECO:0000313" key="1">
    <source>
        <dbReference type="EMBL" id="KAJ2767720.1"/>
    </source>
</evidence>
<organism evidence="1 2">
    <name type="scientific">Coemansia nantahalensis</name>
    <dbReference type="NCBI Taxonomy" id="2789366"/>
    <lineage>
        <taxon>Eukaryota</taxon>
        <taxon>Fungi</taxon>
        <taxon>Fungi incertae sedis</taxon>
        <taxon>Zoopagomycota</taxon>
        <taxon>Kickxellomycotina</taxon>
        <taxon>Kickxellomycetes</taxon>
        <taxon>Kickxellales</taxon>
        <taxon>Kickxellaceae</taxon>
        <taxon>Coemansia</taxon>
    </lineage>
</organism>
<keyword evidence="2" id="KW-1185">Reference proteome</keyword>